<dbReference type="Proteomes" id="UP000298030">
    <property type="component" value="Unassembled WGS sequence"/>
</dbReference>
<comment type="caution">
    <text evidence="2">The sequence shown here is derived from an EMBL/GenBank/DDBJ whole genome shotgun (WGS) entry which is preliminary data.</text>
</comment>
<evidence type="ECO:0000313" key="3">
    <source>
        <dbReference type="Proteomes" id="UP000298030"/>
    </source>
</evidence>
<dbReference type="EMBL" id="QPFP01000156">
    <property type="protein sequence ID" value="TEB20106.1"/>
    <property type="molecule type" value="Genomic_DNA"/>
</dbReference>
<keyword evidence="3" id="KW-1185">Reference proteome</keyword>
<name>A0A4Y7SEA0_COPMI</name>
<keyword evidence="1" id="KW-0472">Membrane</keyword>
<keyword evidence="1" id="KW-1133">Transmembrane helix</keyword>
<feature type="transmembrane region" description="Helical" evidence="1">
    <location>
        <begin position="32"/>
        <end position="51"/>
    </location>
</feature>
<protein>
    <submittedName>
        <fullName evidence="2">Uncharacterized protein</fullName>
    </submittedName>
</protein>
<proteinExistence type="predicted"/>
<keyword evidence="1" id="KW-0812">Transmembrane</keyword>
<gene>
    <name evidence="2" type="ORF">FA13DRAFT_1718146</name>
</gene>
<accession>A0A4Y7SEA0</accession>
<sequence>MADGHRWDSQGFRHPVFPLVNGLMSDRADERVFASFLTLWLGAMFYCRTLLAMYRRSDGRYVVAGILTEQSPGATLRAGTGFFSQHICPNGFTRMCLTYYESGTFDSYHSTRVYCDRSHYTGHAYAYLLGQRNFLRASCSSLPCGNGDKSKTMFITAKLTNLRLEFDTAYLVTMFRFDVRLVHQESAGYEPRQR</sequence>
<evidence type="ECO:0000256" key="1">
    <source>
        <dbReference type="SAM" id="Phobius"/>
    </source>
</evidence>
<evidence type="ECO:0000313" key="2">
    <source>
        <dbReference type="EMBL" id="TEB20106.1"/>
    </source>
</evidence>
<dbReference type="AlphaFoldDB" id="A0A4Y7SEA0"/>
<organism evidence="2 3">
    <name type="scientific">Coprinellus micaceus</name>
    <name type="common">Glistening ink-cap mushroom</name>
    <name type="synonym">Coprinus micaceus</name>
    <dbReference type="NCBI Taxonomy" id="71717"/>
    <lineage>
        <taxon>Eukaryota</taxon>
        <taxon>Fungi</taxon>
        <taxon>Dikarya</taxon>
        <taxon>Basidiomycota</taxon>
        <taxon>Agaricomycotina</taxon>
        <taxon>Agaricomycetes</taxon>
        <taxon>Agaricomycetidae</taxon>
        <taxon>Agaricales</taxon>
        <taxon>Agaricineae</taxon>
        <taxon>Psathyrellaceae</taxon>
        <taxon>Coprinellus</taxon>
    </lineage>
</organism>
<reference evidence="2 3" key="1">
    <citation type="journal article" date="2019" name="Nat. Ecol. Evol.">
        <title>Megaphylogeny resolves global patterns of mushroom evolution.</title>
        <authorList>
            <person name="Varga T."/>
            <person name="Krizsan K."/>
            <person name="Foldi C."/>
            <person name="Dima B."/>
            <person name="Sanchez-Garcia M."/>
            <person name="Sanchez-Ramirez S."/>
            <person name="Szollosi G.J."/>
            <person name="Szarkandi J.G."/>
            <person name="Papp V."/>
            <person name="Albert L."/>
            <person name="Andreopoulos W."/>
            <person name="Angelini C."/>
            <person name="Antonin V."/>
            <person name="Barry K.W."/>
            <person name="Bougher N.L."/>
            <person name="Buchanan P."/>
            <person name="Buyck B."/>
            <person name="Bense V."/>
            <person name="Catcheside P."/>
            <person name="Chovatia M."/>
            <person name="Cooper J."/>
            <person name="Damon W."/>
            <person name="Desjardin D."/>
            <person name="Finy P."/>
            <person name="Geml J."/>
            <person name="Haridas S."/>
            <person name="Hughes K."/>
            <person name="Justo A."/>
            <person name="Karasinski D."/>
            <person name="Kautmanova I."/>
            <person name="Kiss B."/>
            <person name="Kocsube S."/>
            <person name="Kotiranta H."/>
            <person name="LaButti K.M."/>
            <person name="Lechner B.E."/>
            <person name="Liimatainen K."/>
            <person name="Lipzen A."/>
            <person name="Lukacs Z."/>
            <person name="Mihaltcheva S."/>
            <person name="Morgado L.N."/>
            <person name="Niskanen T."/>
            <person name="Noordeloos M.E."/>
            <person name="Ohm R.A."/>
            <person name="Ortiz-Santana B."/>
            <person name="Ovrebo C."/>
            <person name="Racz N."/>
            <person name="Riley R."/>
            <person name="Savchenko A."/>
            <person name="Shiryaev A."/>
            <person name="Soop K."/>
            <person name="Spirin V."/>
            <person name="Szebenyi C."/>
            <person name="Tomsovsky M."/>
            <person name="Tulloss R.E."/>
            <person name="Uehling J."/>
            <person name="Grigoriev I.V."/>
            <person name="Vagvolgyi C."/>
            <person name="Papp T."/>
            <person name="Martin F.M."/>
            <person name="Miettinen O."/>
            <person name="Hibbett D.S."/>
            <person name="Nagy L.G."/>
        </authorList>
    </citation>
    <scope>NUCLEOTIDE SEQUENCE [LARGE SCALE GENOMIC DNA]</scope>
    <source>
        <strain evidence="2 3">FP101781</strain>
    </source>
</reference>